<dbReference type="Proteomes" id="UP000054632">
    <property type="component" value="Unassembled WGS sequence"/>
</dbReference>
<evidence type="ECO:0000313" key="2">
    <source>
        <dbReference type="EMBL" id="KRY95072.1"/>
    </source>
</evidence>
<protein>
    <submittedName>
        <fullName evidence="2">Uncharacterized protein</fullName>
    </submittedName>
</protein>
<keyword evidence="4" id="KW-1185">Reference proteome</keyword>
<comment type="caution">
    <text evidence="2">The sequence shown here is derived from an EMBL/GenBank/DDBJ whole genome shotgun (WGS) entry which is preliminary data.</text>
</comment>
<reference evidence="3 4" key="1">
    <citation type="submission" date="2015-01" db="EMBL/GenBank/DDBJ databases">
        <title>Evolution of Trichinella species and genotypes.</title>
        <authorList>
            <person name="Korhonen P.K."/>
            <person name="Edoardo P."/>
            <person name="Giuseppe L.R."/>
            <person name="Gasser R.B."/>
        </authorList>
    </citation>
    <scope>NUCLEOTIDE SEQUENCE [LARGE SCALE GENOMIC DNA]</scope>
    <source>
        <strain evidence="1">ISS13</strain>
        <strain evidence="2">ISS588</strain>
    </source>
</reference>
<sequence>MAKNFFSELGLFLILWNKCHPNLALPVLIHCEDVSFFKISREVYNQGKPE</sequence>
<dbReference type="Proteomes" id="UP000054805">
    <property type="component" value="Unassembled WGS sequence"/>
</dbReference>
<evidence type="ECO:0000313" key="4">
    <source>
        <dbReference type="Proteomes" id="UP000054805"/>
    </source>
</evidence>
<organism evidence="2 4">
    <name type="scientific">Trichinella pseudospiralis</name>
    <name type="common">Parasitic roundworm</name>
    <dbReference type="NCBI Taxonomy" id="6337"/>
    <lineage>
        <taxon>Eukaryota</taxon>
        <taxon>Metazoa</taxon>
        <taxon>Ecdysozoa</taxon>
        <taxon>Nematoda</taxon>
        <taxon>Enoplea</taxon>
        <taxon>Dorylaimia</taxon>
        <taxon>Trichinellida</taxon>
        <taxon>Trichinellidae</taxon>
        <taxon>Trichinella</taxon>
    </lineage>
</organism>
<evidence type="ECO:0000313" key="3">
    <source>
        <dbReference type="Proteomes" id="UP000054632"/>
    </source>
</evidence>
<evidence type="ECO:0000313" key="1">
    <source>
        <dbReference type="EMBL" id="KRY63447.1"/>
    </source>
</evidence>
<gene>
    <name evidence="1" type="ORF">T4A_9925</name>
    <name evidence="2" type="ORF">T4B_425</name>
</gene>
<name>A0A0V1GA02_TRIPS</name>
<accession>A0A0V1GA02</accession>
<dbReference type="EMBL" id="JYDR01001194">
    <property type="protein sequence ID" value="KRY63447.1"/>
    <property type="molecule type" value="Genomic_DNA"/>
</dbReference>
<proteinExistence type="predicted"/>
<dbReference type="AlphaFoldDB" id="A0A0V1GA02"/>
<dbReference type="EMBL" id="JYDS01004553">
    <property type="protein sequence ID" value="KRY95072.1"/>
    <property type="molecule type" value="Genomic_DNA"/>
</dbReference>